<dbReference type="Proteomes" id="UP000193944">
    <property type="component" value="Unassembled WGS sequence"/>
</dbReference>
<reference evidence="6 7" key="2">
    <citation type="submission" date="2016-08" db="EMBL/GenBank/DDBJ databases">
        <title>Pervasive Adenine N6-methylation of Active Genes in Fungi.</title>
        <authorList>
            <consortium name="DOE Joint Genome Institute"/>
            <person name="Mondo S.J."/>
            <person name="Dannebaum R.O."/>
            <person name="Kuo R.C."/>
            <person name="Labutti K."/>
            <person name="Haridas S."/>
            <person name="Kuo A."/>
            <person name="Salamov A."/>
            <person name="Ahrendt S.R."/>
            <person name="Lipzen A."/>
            <person name="Sullivan W."/>
            <person name="Andreopoulos W.B."/>
            <person name="Clum A."/>
            <person name="Lindquist E."/>
            <person name="Daum C."/>
            <person name="Ramamoorthy G.K."/>
            <person name="Gryganskyi A."/>
            <person name="Culley D."/>
            <person name="Magnuson J.K."/>
            <person name="James T.Y."/>
            <person name="O'Malley M.A."/>
            <person name="Stajich J.E."/>
            <person name="Spatafora J.W."/>
            <person name="Visel A."/>
            <person name="Grigoriev I.V."/>
        </authorList>
    </citation>
    <scope>NUCLEOTIDE SEQUENCE [LARGE SCALE GENOMIC DNA]</scope>
    <source>
        <strain evidence="6 7">S4</strain>
    </source>
</reference>
<evidence type="ECO:0000313" key="6">
    <source>
        <dbReference type="EMBL" id="ORX79861.1"/>
    </source>
</evidence>
<dbReference type="OrthoDB" id="10025010at2759"/>
<gene>
    <name evidence="6" type="ORF">BCR32DRAFT_221315</name>
</gene>
<evidence type="ECO:0000256" key="1">
    <source>
        <dbReference type="ARBA" id="ARBA00022729"/>
    </source>
</evidence>
<evidence type="ECO:0000256" key="2">
    <source>
        <dbReference type="ARBA" id="ARBA00022737"/>
    </source>
</evidence>
<dbReference type="GO" id="GO:0016787">
    <property type="term" value="F:hydrolase activity"/>
    <property type="evidence" value="ECO:0007669"/>
    <property type="project" value="UniProtKB-KW"/>
</dbReference>
<dbReference type="PROSITE" id="PS51763">
    <property type="entry name" value="CBM10"/>
    <property type="match status" value="3"/>
</dbReference>
<dbReference type="PANTHER" id="PTHR36453">
    <property type="entry name" value="SECRETED PROTEIN-RELATED"/>
    <property type="match status" value="1"/>
</dbReference>
<dbReference type="PANTHER" id="PTHR36453:SF1">
    <property type="entry name" value="RIGHT HANDED BETA HELIX DOMAIN-CONTAINING PROTEIN"/>
    <property type="match status" value="1"/>
</dbReference>
<feature type="domain" description="CBM10" evidence="5">
    <location>
        <begin position="61"/>
        <end position="96"/>
    </location>
</feature>
<keyword evidence="3" id="KW-0378">Hydrolase</keyword>
<keyword evidence="7" id="KW-1185">Reference proteome</keyword>
<accession>A0A1Y1X228</accession>
<feature type="signal peptide" evidence="4">
    <location>
        <begin position="1"/>
        <end position="20"/>
    </location>
</feature>
<organism evidence="6 7">
    <name type="scientific">Anaeromyces robustus</name>
    <dbReference type="NCBI Taxonomy" id="1754192"/>
    <lineage>
        <taxon>Eukaryota</taxon>
        <taxon>Fungi</taxon>
        <taxon>Fungi incertae sedis</taxon>
        <taxon>Chytridiomycota</taxon>
        <taxon>Chytridiomycota incertae sedis</taxon>
        <taxon>Neocallimastigomycetes</taxon>
        <taxon>Neocallimastigales</taxon>
        <taxon>Neocallimastigaceae</taxon>
        <taxon>Anaeromyces</taxon>
    </lineage>
</organism>
<reference evidence="6 7" key="1">
    <citation type="submission" date="2016-08" db="EMBL/GenBank/DDBJ databases">
        <title>A Parts List for Fungal Cellulosomes Revealed by Comparative Genomics.</title>
        <authorList>
            <consortium name="DOE Joint Genome Institute"/>
            <person name="Haitjema C.H."/>
            <person name="Gilmore S.P."/>
            <person name="Henske J.K."/>
            <person name="Solomon K.V."/>
            <person name="De Groot R."/>
            <person name="Kuo A."/>
            <person name="Mondo S.J."/>
            <person name="Salamov A.A."/>
            <person name="Labutti K."/>
            <person name="Zhao Z."/>
            <person name="Chiniquy J."/>
            <person name="Barry K."/>
            <person name="Brewer H.M."/>
            <person name="Purvine S.O."/>
            <person name="Wright A.T."/>
            <person name="Boxma B."/>
            <person name="Van Alen T."/>
            <person name="Hackstein J.H."/>
            <person name="Baker S.E."/>
            <person name="Grigoriev I.V."/>
            <person name="O'Malley M.A."/>
        </authorList>
    </citation>
    <scope>NUCLEOTIDE SEQUENCE [LARGE SCALE GENOMIC DNA]</scope>
    <source>
        <strain evidence="6 7">S4</strain>
    </source>
</reference>
<evidence type="ECO:0000256" key="4">
    <source>
        <dbReference type="SAM" id="SignalP"/>
    </source>
</evidence>
<comment type="caution">
    <text evidence="6">The sequence shown here is derived from an EMBL/GenBank/DDBJ whole genome shotgun (WGS) entry which is preliminary data.</text>
</comment>
<sequence>MIKFVPLLSLLFLSSKYVQAFSDCSTCRVVTVDDNIYWGVENNDWCIVPSTCSNVVVDTRQCFSDPDYPCCEGCKVIQEDKDGKWGYENNEWCGIKDSCTDGSASNNRENQCFSYPDYPCCKSCVEVYEDDLGKWGIENDVWCGIKDSCNKQNNFSGEADFYVATNGDDSNPGTKDAPFASLDKARQAVRNVSKTKNIIVEIADGFYPVDKTIKFTSEDSGNNRSTILYRAAQGAKPVISGGELITGTWTKATEVNWLRNGLTAYKTPLKRDKKLRAIYVNGDRADMTSKKIKPSGKSGNYSVRKGQASWAWNSRNGMADAVIFPSNAGLSANTRNPQNIELDSSSTWARQIVCVNTLSNGNGGVVANLQMPYGAFAQNLGWGTAYSPTSENTVTNVFEWLSNPGQFYFDQQGSTLYYIPRNGENINDIEVVVPKLDTILEMRGNTPLSSYVQNIIFDGITFAYSDWNLYELNDNGKLSHGYASVQGAIVMAAFGQEDQHNDIYRTYDVPVSAIYINSSRNIKFINGEIRHTGSLGIHLENDVNDIDVTGNYIAKTSGAGIVIGHPTHVYENDTNNHSVGYDFAGPDKEKFKRGTESVPKNISVTNNYLLENCYSFSGHSPITSFYTYNLQVLHNFIYKCSYSGMSIGWGWCEFDGFDGRSLYGMNANQFDGYSKGAARLIGLPTETSKNNHVNYNRVEEICSLLSDAGGIYTLGKQGNSDWSEYSEMSYNYINCKRQGQQADGSRRVNGFHPDEGSAYIKFDGNVVTNIVNNVYELNNWKRKHDMSVTNSFSNTDRSETTAPKCTLDQYVNGDYIWPLKGYETVLYSGLEDEYVYMVGKDVMPDTYYELASNVRLSAGDELPRRGLLKATDTVWLAPKGTSSFKEGSNMTKSAGNEKSMKVPSSPGEYKMYIKYANGSVSQPSQFTLYIGKSNKAANVADGKDYMVSKKRPLTLELDQNNYNFKLNGQNVNNGYSISTTGRWTLQAQSKGNGDSFTALFTTTVTEANRILTKDVTVGSEGTIKFDEIISDTSKIIWIASNSLTAFDESDPSISYAKGGSSSMKAPKSAGTYVLTVTDAYKKILSTSDAVVIVK</sequence>
<dbReference type="SUPFAM" id="SSF64571">
    <property type="entry name" value="Cellulose docking domain, dockering"/>
    <property type="match status" value="3"/>
</dbReference>
<feature type="domain" description="CBM10" evidence="5">
    <location>
        <begin position="13"/>
        <end position="49"/>
    </location>
</feature>
<dbReference type="AlphaFoldDB" id="A0A1Y1X228"/>
<dbReference type="InterPro" id="IPR012334">
    <property type="entry name" value="Pectin_lyas_fold"/>
</dbReference>
<name>A0A1Y1X228_9FUNG</name>
<dbReference type="STRING" id="1754192.A0A1Y1X228"/>
<dbReference type="Pfam" id="PF02013">
    <property type="entry name" value="CBM_10"/>
    <property type="match status" value="3"/>
</dbReference>
<proteinExistence type="predicted"/>
<evidence type="ECO:0000256" key="3">
    <source>
        <dbReference type="ARBA" id="ARBA00022801"/>
    </source>
</evidence>
<feature type="chain" id="PRO_5012192205" description="CBM10 domain-containing protein" evidence="4">
    <location>
        <begin position="21"/>
        <end position="1094"/>
    </location>
</feature>
<dbReference type="InterPro" id="IPR009034">
    <property type="entry name" value="Dockerin_dom_fun_sf"/>
</dbReference>
<dbReference type="Gene3D" id="3.90.1220.10">
    <property type="entry name" value="Cellulose docking domain, dockering"/>
    <property type="match status" value="3"/>
</dbReference>
<dbReference type="EMBL" id="MCFG01000162">
    <property type="protein sequence ID" value="ORX79861.1"/>
    <property type="molecule type" value="Genomic_DNA"/>
</dbReference>
<evidence type="ECO:0000313" key="7">
    <source>
        <dbReference type="Proteomes" id="UP000193944"/>
    </source>
</evidence>
<dbReference type="SUPFAM" id="SSF51126">
    <property type="entry name" value="Pectin lyase-like"/>
    <property type="match status" value="1"/>
</dbReference>
<keyword evidence="2" id="KW-0677">Repeat</keyword>
<keyword evidence="1 4" id="KW-0732">Signal</keyword>
<feature type="domain" description="CBM10" evidence="5">
    <location>
        <begin position="111"/>
        <end position="146"/>
    </location>
</feature>
<evidence type="ECO:0000259" key="5">
    <source>
        <dbReference type="PROSITE" id="PS51763"/>
    </source>
</evidence>
<dbReference type="InterPro" id="IPR011050">
    <property type="entry name" value="Pectin_lyase_fold/virulence"/>
</dbReference>
<dbReference type="InterPro" id="IPR002883">
    <property type="entry name" value="CBM10/Dockerin_dom"/>
</dbReference>
<protein>
    <recommendedName>
        <fullName evidence="5">CBM10 domain-containing protein</fullName>
    </recommendedName>
</protein>
<dbReference type="Gene3D" id="2.160.20.10">
    <property type="entry name" value="Single-stranded right-handed beta-helix, Pectin lyase-like"/>
    <property type="match status" value="1"/>
</dbReference>